<organism evidence="6 7">
    <name type="scientific">Pseudobdellovibrio exovorus JSS</name>
    <dbReference type="NCBI Taxonomy" id="1184267"/>
    <lineage>
        <taxon>Bacteria</taxon>
        <taxon>Pseudomonadati</taxon>
        <taxon>Bdellovibrionota</taxon>
        <taxon>Bdellovibrionia</taxon>
        <taxon>Bdellovibrionales</taxon>
        <taxon>Pseudobdellovibrionaceae</taxon>
        <taxon>Pseudobdellovibrio</taxon>
    </lineage>
</organism>
<name>M4V920_9BACT</name>
<dbReference type="STRING" id="1184267.A11Q_276"/>
<keyword evidence="4 5" id="KW-0472">Membrane</keyword>
<dbReference type="OrthoDB" id="5295998at2"/>
<sequence length="131" mass="14155">MKSKFTLAARLILGFIFFAGGIVGLFNLVPPPPDLPEKLQTFNAGLMASGYFMPFLKAVETICGAMLLSGFFVPLALVVLAPIVLNIFLVHAFMEPSGLPIAIIIGVLMIFLGFFSTPYSAKIKGLFKARE</sequence>
<reference evidence="6 7" key="1">
    <citation type="journal article" date="2013" name="ISME J.">
        <title>By their genes ye shall know them: genomic signatures of predatory bacteria.</title>
        <authorList>
            <person name="Pasternak Z."/>
            <person name="Pietrokovski S."/>
            <person name="Rotem O."/>
            <person name="Gophna U."/>
            <person name="Lurie-Weinberger M.N."/>
            <person name="Jurkevitch E."/>
        </authorList>
    </citation>
    <scope>NUCLEOTIDE SEQUENCE [LARGE SCALE GENOMIC DNA]</scope>
    <source>
        <strain evidence="6 7">JSS</strain>
    </source>
</reference>
<evidence type="ECO:0000313" key="6">
    <source>
        <dbReference type="EMBL" id="AGH94496.1"/>
    </source>
</evidence>
<evidence type="ECO:0000256" key="2">
    <source>
        <dbReference type="ARBA" id="ARBA00022692"/>
    </source>
</evidence>
<dbReference type="KEGG" id="bex:A11Q_276"/>
<feature type="transmembrane region" description="Helical" evidence="5">
    <location>
        <begin position="71"/>
        <end position="93"/>
    </location>
</feature>
<comment type="subcellular location">
    <subcellularLocation>
        <location evidence="1">Membrane</location>
        <topology evidence="1">Multi-pass membrane protein</topology>
    </subcellularLocation>
</comment>
<accession>M4V920</accession>
<evidence type="ECO:0000256" key="3">
    <source>
        <dbReference type="ARBA" id="ARBA00022989"/>
    </source>
</evidence>
<dbReference type="InterPro" id="IPR032808">
    <property type="entry name" value="DoxX"/>
</dbReference>
<keyword evidence="2 5" id="KW-0812">Transmembrane</keyword>
<dbReference type="Pfam" id="PF07681">
    <property type="entry name" value="DoxX"/>
    <property type="match status" value="1"/>
</dbReference>
<evidence type="ECO:0000256" key="5">
    <source>
        <dbReference type="SAM" id="Phobius"/>
    </source>
</evidence>
<feature type="transmembrane region" description="Helical" evidence="5">
    <location>
        <begin position="7"/>
        <end position="29"/>
    </location>
</feature>
<feature type="transmembrane region" description="Helical" evidence="5">
    <location>
        <begin position="99"/>
        <end position="121"/>
    </location>
</feature>
<proteinExistence type="predicted"/>
<evidence type="ECO:0000256" key="4">
    <source>
        <dbReference type="ARBA" id="ARBA00023136"/>
    </source>
</evidence>
<gene>
    <name evidence="6" type="ORF">A11Q_276</name>
</gene>
<protein>
    <recommendedName>
        <fullName evidence="8">Acyltransferase</fullName>
    </recommendedName>
</protein>
<evidence type="ECO:0000256" key="1">
    <source>
        <dbReference type="ARBA" id="ARBA00004141"/>
    </source>
</evidence>
<evidence type="ECO:0008006" key="8">
    <source>
        <dbReference type="Google" id="ProtNLM"/>
    </source>
</evidence>
<dbReference type="AlphaFoldDB" id="M4V920"/>
<dbReference type="GO" id="GO:0016020">
    <property type="term" value="C:membrane"/>
    <property type="evidence" value="ECO:0007669"/>
    <property type="project" value="UniProtKB-SubCell"/>
</dbReference>
<feature type="transmembrane region" description="Helical" evidence="5">
    <location>
        <begin position="41"/>
        <end position="59"/>
    </location>
</feature>
<dbReference type="RefSeq" id="WP_015468986.1">
    <property type="nucleotide sequence ID" value="NC_020813.1"/>
</dbReference>
<keyword evidence="7" id="KW-1185">Reference proteome</keyword>
<dbReference type="EMBL" id="CP003537">
    <property type="protein sequence ID" value="AGH94496.1"/>
    <property type="molecule type" value="Genomic_DNA"/>
</dbReference>
<dbReference type="PATRIC" id="fig|1184267.3.peg.278"/>
<keyword evidence="3 5" id="KW-1133">Transmembrane helix</keyword>
<evidence type="ECO:0000313" key="7">
    <source>
        <dbReference type="Proteomes" id="UP000012040"/>
    </source>
</evidence>
<dbReference type="Proteomes" id="UP000012040">
    <property type="component" value="Chromosome"/>
</dbReference>
<dbReference type="HOGENOM" id="CLU_148050_1_0_7"/>
<dbReference type="eggNOG" id="ENOG502ZZRU">
    <property type="taxonomic scope" value="Bacteria"/>
</dbReference>